<comment type="caution">
    <text evidence="1">The sequence shown here is derived from an EMBL/GenBank/DDBJ whole genome shotgun (WGS) entry which is preliminary data.</text>
</comment>
<name>A0A835I059_9MAGN</name>
<dbReference type="EMBL" id="JADFTS010000004">
    <property type="protein sequence ID" value="KAF9608001.1"/>
    <property type="molecule type" value="Genomic_DNA"/>
</dbReference>
<dbReference type="OrthoDB" id="987204at2759"/>
<protein>
    <submittedName>
        <fullName evidence="1">Uncharacterized protein</fullName>
    </submittedName>
</protein>
<accession>A0A835I059</accession>
<keyword evidence="2" id="KW-1185">Reference proteome</keyword>
<proteinExistence type="predicted"/>
<evidence type="ECO:0000313" key="1">
    <source>
        <dbReference type="EMBL" id="KAF9608001.1"/>
    </source>
</evidence>
<gene>
    <name evidence="1" type="ORF">IFM89_004882</name>
</gene>
<evidence type="ECO:0000313" key="2">
    <source>
        <dbReference type="Proteomes" id="UP000631114"/>
    </source>
</evidence>
<sequence>MPIRGEIDENSSVYIDASPIGDELAYQVEKNGGLVNASTGKKSDVLIEIPNRQRNDSAQAVKRIRIEEIDDDTQKTQLTGVEGGKLRETHFILEVDIYSYCTYLQNRSISVL</sequence>
<dbReference type="AlphaFoldDB" id="A0A835I059"/>
<dbReference type="Proteomes" id="UP000631114">
    <property type="component" value="Unassembled WGS sequence"/>
</dbReference>
<organism evidence="1 2">
    <name type="scientific">Coptis chinensis</name>
    <dbReference type="NCBI Taxonomy" id="261450"/>
    <lineage>
        <taxon>Eukaryota</taxon>
        <taxon>Viridiplantae</taxon>
        <taxon>Streptophyta</taxon>
        <taxon>Embryophyta</taxon>
        <taxon>Tracheophyta</taxon>
        <taxon>Spermatophyta</taxon>
        <taxon>Magnoliopsida</taxon>
        <taxon>Ranunculales</taxon>
        <taxon>Ranunculaceae</taxon>
        <taxon>Coptidoideae</taxon>
        <taxon>Coptis</taxon>
    </lineage>
</organism>
<reference evidence="1 2" key="1">
    <citation type="submission" date="2020-10" db="EMBL/GenBank/DDBJ databases">
        <title>The Coptis chinensis genome and diversification of protoberbering-type alkaloids.</title>
        <authorList>
            <person name="Wang B."/>
            <person name="Shu S."/>
            <person name="Song C."/>
            <person name="Liu Y."/>
        </authorList>
    </citation>
    <scope>NUCLEOTIDE SEQUENCE [LARGE SCALE GENOMIC DNA]</scope>
    <source>
        <strain evidence="1">HL-2020</strain>
        <tissue evidence="1">Leaf</tissue>
    </source>
</reference>